<feature type="non-terminal residue" evidence="7">
    <location>
        <position position="132"/>
    </location>
</feature>
<protein>
    <recommendedName>
        <fullName evidence="8">AI-2E family transporter</fullName>
    </recommendedName>
</protein>
<keyword evidence="5 6" id="KW-0472">Membrane</keyword>
<feature type="transmembrane region" description="Helical" evidence="6">
    <location>
        <begin position="36"/>
        <end position="55"/>
    </location>
</feature>
<name>A0A382S3N3_9ZZZZ</name>
<accession>A0A382S3N3</accession>
<dbReference type="AlphaFoldDB" id="A0A382S3N3"/>
<evidence type="ECO:0000256" key="1">
    <source>
        <dbReference type="ARBA" id="ARBA00004141"/>
    </source>
</evidence>
<feature type="transmembrane region" description="Helical" evidence="6">
    <location>
        <begin position="12"/>
        <end position="30"/>
    </location>
</feature>
<evidence type="ECO:0008006" key="8">
    <source>
        <dbReference type="Google" id="ProtNLM"/>
    </source>
</evidence>
<reference evidence="7" key="1">
    <citation type="submission" date="2018-05" db="EMBL/GenBank/DDBJ databases">
        <authorList>
            <person name="Lanie J.A."/>
            <person name="Ng W.-L."/>
            <person name="Kazmierczak K.M."/>
            <person name="Andrzejewski T.M."/>
            <person name="Davidsen T.M."/>
            <person name="Wayne K.J."/>
            <person name="Tettelin H."/>
            <person name="Glass J.I."/>
            <person name="Rusch D."/>
            <person name="Podicherti R."/>
            <person name="Tsui H.-C.T."/>
            <person name="Winkler M.E."/>
        </authorList>
    </citation>
    <scope>NUCLEOTIDE SEQUENCE</scope>
</reference>
<comment type="subcellular location">
    <subcellularLocation>
        <location evidence="1">Membrane</location>
        <topology evidence="1">Multi-pass membrane protein</topology>
    </subcellularLocation>
</comment>
<evidence type="ECO:0000256" key="3">
    <source>
        <dbReference type="ARBA" id="ARBA00022692"/>
    </source>
</evidence>
<keyword evidence="3 6" id="KW-0812">Transmembrane</keyword>
<dbReference type="InterPro" id="IPR002549">
    <property type="entry name" value="AI-2E-like"/>
</dbReference>
<gene>
    <name evidence="7" type="ORF">METZ01_LOCUS357370</name>
</gene>
<organism evidence="7">
    <name type="scientific">marine metagenome</name>
    <dbReference type="NCBI Taxonomy" id="408172"/>
    <lineage>
        <taxon>unclassified sequences</taxon>
        <taxon>metagenomes</taxon>
        <taxon>ecological metagenomes</taxon>
    </lineage>
</organism>
<evidence type="ECO:0000313" key="7">
    <source>
        <dbReference type="EMBL" id="SVD04516.1"/>
    </source>
</evidence>
<evidence type="ECO:0000256" key="5">
    <source>
        <dbReference type="ARBA" id="ARBA00023136"/>
    </source>
</evidence>
<dbReference type="Pfam" id="PF01594">
    <property type="entry name" value="AI-2E_transport"/>
    <property type="match status" value="1"/>
</dbReference>
<evidence type="ECO:0000256" key="2">
    <source>
        <dbReference type="ARBA" id="ARBA00009773"/>
    </source>
</evidence>
<feature type="transmembrane region" description="Helical" evidence="6">
    <location>
        <begin position="67"/>
        <end position="91"/>
    </location>
</feature>
<evidence type="ECO:0000256" key="6">
    <source>
        <dbReference type="SAM" id="Phobius"/>
    </source>
</evidence>
<keyword evidence="4 6" id="KW-1133">Transmembrane helix</keyword>
<dbReference type="EMBL" id="UINC01126192">
    <property type="protein sequence ID" value="SVD04516.1"/>
    <property type="molecule type" value="Genomic_DNA"/>
</dbReference>
<dbReference type="GO" id="GO:0016020">
    <property type="term" value="C:membrane"/>
    <property type="evidence" value="ECO:0007669"/>
    <property type="project" value="UniProtKB-SubCell"/>
</dbReference>
<proteinExistence type="inferred from homology"/>
<comment type="similarity">
    <text evidence="2">Belongs to the autoinducer-2 exporter (AI-2E) (TC 2.A.86) family.</text>
</comment>
<sequence length="132" mass="15025">MFDKPFTFDRVFRIALAVVVVWTLIFLTGYLSDVLVPFAIALLLAYLINPMVSWIQRKMSFGSRMLAVLVSLAIIIGFVMILLVILIPIILAEMTHMKELLTNVVNVANIRQQVTELVPREVGRYIEVFLTD</sequence>
<evidence type="ECO:0000256" key="4">
    <source>
        <dbReference type="ARBA" id="ARBA00022989"/>
    </source>
</evidence>